<feature type="transmembrane region" description="Helical" evidence="3">
    <location>
        <begin position="354"/>
        <end position="371"/>
    </location>
</feature>
<dbReference type="EMBL" id="QRUP01000005">
    <property type="protein sequence ID" value="RGR75241.1"/>
    <property type="molecule type" value="Genomic_DNA"/>
</dbReference>
<dbReference type="InterPro" id="IPR050768">
    <property type="entry name" value="UPF0353/GerABKA_families"/>
</dbReference>
<keyword evidence="3" id="KW-1133">Transmembrane helix</keyword>
<dbReference type="AlphaFoldDB" id="A0A412G3S7"/>
<evidence type="ECO:0000313" key="4">
    <source>
        <dbReference type="EMBL" id="RGR75241.1"/>
    </source>
</evidence>
<proteinExistence type="inferred from homology"/>
<dbReference type="InterPro" id="IPR004995">
    <property type="entry name" value="Spore_Ger"/>
</dbReference>
<keyword evidence="5" id="KW-1185">Reference proteome</keyword>
<sequence>MIFLEKSSAFTVEFSADLHRRLPIEESFDCVSTVFDLKQGQGELIFIDGFAKDEVMEKIMEHMMKLDPLAEASVSGWLARQIPYLEVEGTTDLAQAADAVLSGTLLFLAEGAQEAVLIDARSYPVRSMQEPEDDRVLRGSRDAFVETLIFNTALIRRRIRDPKLIYEYVQVGSRSKTDVVLCYLRDKVDQELLEKVRTKLNDTEVEGLSLSQESLAECLLPRQWLNPLPRIRFTERPDTASASILEGNLIVLTDNTPSAMILPTHFFDFFQEANDYYFPPLIGTYLKLVRILIFFLTLFFTPCWYLALSCPWLLPESLHFILIEQTAAIPVLAQLLIIEVMIDGLRLASLNTPSSLSSAFSILGAVILGEYAVSTGWFNGEVILYMAFVALSNYAQPSFELGYSFKFFRMSLLILIALLGPWGLLLGTAAILVLMLKTDTLSGNYCYPLYPYDGTKLRSLLLRKPADHRHPGRPS</sequence>
<reference evidence="4 5" key="1">
    <citation type="submission" date="2018-08" db="EMBL/GenBank/DDBJ databases">
        <title>A genome reference for cultivated species of the human gut microbiota.</title>
        <authorList>
            <person name="Zou Y."/>
            <person name="Xue W."/>
            <person name="Luo G."/>
        </authorList>
    </citation>
    <scope>NUCLEOTIDE SEQUENCE [LARGE SCALE GENOMIC DNA]</scope>
    <source>
        <strain evidence="4 5">AF24-29</strain>
    </source>
</reference>
<accession>A0A412G3S7</accession>
<name>A0A412G3S7_9FIRM</name>
<dbReference type="PANTHER" id="PTHR22550">
    <property type="entry name" value="SPORE GERMINATION PROTEIN"/>
    <property type="match status" value="1"/>
</dbReference>
<comment type="similarity">
    <text evidence="1">Belongs to the GerABKA family.</text>
</comment>
<feature type="transmembrane region" description="Helical" evidence="3">
    <location>
        <begin position="407"/>
        <end position="436"/>
    </location>
</feature>
<evidence type="ECO:0000313" key="5">
    <source>
        <dbReference type="Proteomes" id="UP000284178"/>
    </source>
</evidence>
<evidence type="ECO:0000256" key="3">
    <source>
        <dbReference type="SAM" id="Phobius"/>
    </source>
</evidence>
<protein>
    <submittedName>
        <fullName evidence="4">Spore germination protein</fullName>
    </submittedName>
</protein>
<evidence type="ECO:0000256" key="2">
    <source>
        <dbReference type="ARBA" id="ARBA00023136"/>
    </source>
</evidence>
<dbReference type="RefSeq" id="WP_117894408.1">
    <property type="nucleotide sequence ID" value="NZ_CABJCV010000005.1"/>
</dbReference>
<keyword evidence="2 3" id="KW-0472">Membrane</keyword>
<feature type="transmembrane region" description="Helical" evidence="3">
    <location>
        <begin position="291"/>
        <end position="314"/>
    </location>
</feature>
<dbReference type="Proteomes" id="UP000284178">
    <property type="component" value="Unassembled WGS sequence"/>
</dbReference>
<dbReference type="Pfam" id="PF03323">
    <property type="entry name" value="GerA"/>
    <property type="match status" value="1"/>
</dbReference>
<dbReference type="GeneID" id="83014868"/>
<feature type="transmembrane region" description="Helical" evidence="3">
    <location>
        <begin position="320"/>
        <end position="342"/>
    </location>
</feature>
<evidence type="ECO:0000256" key="1">
    <source>
        <dbReference type="ARBA" id="ARBA00005278"/>
    </source>
</evidence>
<dbReference type="PANTHER" id="PTHR22550:SF9">
    <property type="entry name" value="STAGE V SPORULATION PROTEIN AF"/>
    <property type="match status" value="1"/>
</dbReference>
<organism evidence="4 5">
    <name type="scientific">Holdemania filiformis</name>
    <dbReference type="NCBI Taxonomy" id="61171"/>
    <lineage>
        <taxon>Bacteria</taxon>
        <taxon>Bacillati</taxon>
        <taxon>Bacillota</taxon>
        <taxon>Erysipelotrichia</taxon>
        <taxon>Erysipelotrichales</taxon>
        <taxon>Erysipelotrichaceae</taxon>
        <taxon>Holdemania</taxon>
    </lineage>
</organism>
<gene>
    <name evidence="4" type="ORF">DWY25_05540</name>
</gene>
<dbReference type="GO" id="GO:0009847">
    <property type="term" value="P:spore germination"/>
    <property type="evidence" value="ECO:0007669"/>
    <property type="project" value="InterPro"/>
</dbReference>
<comment type="caution">
    <text evidence="4">The sequence shown here is derived from an EMBL/GenBank/DDBJ whole genome shotgun (WGS) entry which is preliminary data.</text>
</comment>
<dbReference type="PIRSF" id="PIRSF005690">
    <property type="entry name" value="GerBA"/>
    <property type="match status" value="1"/>
</dbReference>
<keyword evidence="3" id="KW-0812">Transmembrane</keyword>
<dbReference type="GO" id="GO:0016020">
    <property type="term" value="C:membrane"/>
    <property type="evidence" value="ECO:0007669"/>
    <property type="project" value="InterPro"/>
</dbReference>